<evidence type="ECO:0000256" key="2">
    <source>
        <dbReference type="ARBA" id="ARBA00022737"/>
    </source>
</evidence>
<feature type="region of interest" description="Disordered" evidence="6">
    <location>
        <begin position="111"/>
        <end position="166"/>
    </location>
</feature>
<accession>A0ABN9PNU8</accession>
<evidence type="ECO:0000259" key="7">
    <source>
        <dbReference type="PROSITE" id="PS50103"/>
    </source>
</evidence>
<keyword evidence="1 5" id="KW-0479">Metal-binding</keyword>
<evidence type="ECO:0000313" key="8">
    <source>
        <dbReference type="EMBL" id="CAK0794471.1"/>
    </source>
</evidence>
<feature type="domain" description="C3H1-type" evidence="7">
    <location>
        <begin position="43"/>
        <end position="70"/>
    </location>
</feature>
<dbReference type="PANTHER" id="PTHR12547">
    <property type="entry name" value="CCCH ZINC FINGER/TIS11-RELATED"/>
    <property type="match status" value="1"/>
</dbReference>
<dbReference type="Pfam" id="PF00642">
    <property type="entry name" value="zf-CCCH"/>
    <property type="match status" value="1"/>
</dbReference>
<proteinExistence type="predicted"/>
<evidence type="ECO:0000256" key="5">
    <source>
        <dbReference type="PROSITE-ProRule" id="PRU00723"/>
    </source>
</evidence>
<dbReference type="InterPro" id="IPR045877">
    <property type="entry name" value="ZFP36-like"/>
</dbReference>
<dbReference type="PANTHER" id="PTHR12547:SF18">
    <property type="entry name" value="PROTEIN TIS11"/>
    <property type="match status" value="1"/>
</dbReference>
<sequence length="278" mass="29292">MPTTINVASGLSKSPHGRGHGGLRAGFGDQRSRVAMHGPSPLYVKTKFCKFFAAGACTRNADCRFAHGQGELSPLPDFTRTRLCPSVVLSGACQGRACNFAHALAELRPRVDAREQAPASGAGRRAPSPGSAQAKHAAQRRCQAAPRGRTAPRRGGGPPGDGAPAPLRAQARAALAEALRPAMCLEEALLGAGKGKRAESPSIQPSGSTEESSAPTSWTSDGQPRKRTEPSLERQSGADGVPWWRLEVRNTFITMVYGAPANKPLNRVLSSPAALRHR</sequence>
<dbReference type="EMBL" id="CAUYUJ010001148">
    <property type="protein sequence ID" value="CAK0794471.1"/>
    <property type="molecule type" value="Genomic_DNA"/>
</dbReference>
<dbReference type="Proteomes" id="UP001189429">
    <property type="component" value="Unassembled WGS sequence"/>
</dbReference>
<feature type="compositionally biased region" description="Polar residues" evidence="6">
    <location>
        <begin position="201"/>
        <end position="222"/>
    </location>
</feature>
<feature type="region of interest" description="Disordered" evidence="6">
    <location>
        <begin position="192"/>
        <end position="238"/>
    </location>
</feature>
<protein>
    <recommendedName>
        <fullName evidence="7">C3H1-type domain-containing protein</fullName>
    </recommendedName>
</protein>
<feature type="domain" description="C3H1-type" evidence="7">
    <location>
        <begin position="78"/>
        <end position="105"/>
    </location>
</feature>
<keyword evidence="3 5" id="KW-0863">Zinc-finger</keyword>
<name>A0ABN9PNU8_9DINO</name>
<comment type="caution">
    <text evidence="8">The sequence shown here is derived from an EMBL/GenBank/DDBJ whole genome shotgun (WGS) entry which is preliminary data.</text>
</comment>
<feature type="compositionally biased region" description="Polar residues" evidence="6">
    <location>
        <begin position="1"/>
        <end position="12"/>
    </location>
</feature>
<keyword evidence="2" id="KW-0677">Repeat</keyword>
<evidence type="ECO:0000256" key="3">
    <source>
        <dbReference type="ARBA" id="ARBA00022771"/>
    </source>
</evidence>
<reference evidence="8" key="1">
    <citation type="submission" date="2023-10" db="EMBL/GenBank/DDBJ databases">
        <authorList>
            <person name="Chen Y."/>
            <person name="Shah S."/>
            <person name="Dougan E. K."/>
            <person name="Thang M."/>
            <person name="Chan C."/>
        </authorList>
    </citation>
    <scope>NUCLEOTIDE SEQUENCE [LARGE SCALE GENOMIC DNA]</scope>
</reference>
<dbReference type="SMART" id="SM00356">
    <property type="entry name" value="ZnF_C3H1"/>
    <property type="match status" value="2"/>
</dbReference>
<evidence type="ECO:0000313" key="9">
    <source>
        <dbReference type="Proteomes" id="UP001189429"/>
    </source>
</evidence>
<feature type="zinc finger region" description="C3H1-type" evidence="5">
    <location>
        <begin position="78"/>
        <end position="105"/>
    </location>
</feature>
<feature type="compositionally biased region" description="Basic and acidic residues" evidence="6">
    <location>
        <begin position="223"/>
        <end position="232"/>
    </location>
</feature>
<keyword evidence="4 5" id="KW-0862">Zinc</keyword>
<keyword evidence="9" id="KW-1185">Reference proteome</keyword>
<dbReference type="InterPro" id="IPR036855">
    <property type="entry name" value="Znf_CCCH_sf"/>
</dbReference>
<dbReference type="InterPro" id="IPR000571">
    <property type="entry name" value="Znf_CCCH"/>
</dbReference>
<dbReference type="SUPFAM" id="SSF90229">
    <property type="entry name" value="CCCH zinc finger"/>
    <property type="match status" value="1"/>
</dbReference>
<organism evidence="8 9">
    <name type="scientific">Prorocentrum cordatum</name>
    <dbReference type="NCBI Taxonomy" id="2364126"/>
    <lineage>
        <taxon>Eukaryota</taxon>
        <taxon>Sar</taxon>
        <taxon>Alveolata</taxon>
        <taxon>Dinophyceae</taxon>
        <taxon>Prorocentrales</taxon>
        <taxon>Prorocentraceae</taxon>
        <taxon>Prorocentrum</taxon>
    </lineage>
</organism>
<evidence type="ECO:0000256" key="6">
    <source>
        <dbReference type="SAM" id="MobiDB-lite"/>
    </source>
</evidence>
<evidence type="ECO:0000256" key="4">
    <source>
        <dbReference type="ARBA" id="ARBA00022833"/>
    </source>
</evidence>
<dbReference type="Gene3D" id="4.10.1000.10">
    <property type="entry name" value="Zinc finger, CCCH-type"/>
    <property type="match status" value="2"/>
</dbReference>
<evidence type="ECO:0000256" key="1">
    <source>
        <dbReference type="ARBA" id="ARBA00022723"/>
    </source>
</evidence>
<dbReference type="PROSITE" id="PS50103">
    <property type="entry name" value="ZF_C3H1"/>
    <property type="match status" value="2"/>
</dbReference>
<feature type="zinc finger region" description="C3H1-type" evidence="5">
    <location>
        <begin position="43"/>
        <end position="70"/>
    </location>
</feature>
<feature type="region of interest" description="Disordered" evidence="6">
    <location>
        <begin position="1"/>
        <end position="30"/>
    </location>
</feature>
<gene>
    <name evidence="8" type="ORF">PCOR1329_LOCUS4447</name>
</gene>